<evidence type="ECO:0000313" key="2">
    <source>
        <dbReference type="EMBL" id="OQV26256.1"/>
    </source>
</evidence>
<evidence type="ECO:0000313" key="3">
    <source>
        <dbReference type="Proteomes" id="UP000192578"/>
    </source>
</evidence>
<organism evidence="2 3">
    <name type="scientific">Hypsibius exemplaris</name>
    <name type="common">Freshwater tardigrade</name>
    <dbReference type="NCBI Taxonomy" id="2072580"/>
    <lineage>
        <taxon>Eukaryota</taxon>
        <taxon>Metazoa</taxon>
        <taxon>Ecdysozoa</taxon>
        <taxon>Tardigrada</taxon>
        <taxon>Eutardigrada</taxon>
        <taxon>Parachela</taxon>
        <taxon>Hypsibioidea</taxon>
        <taxon>Hypsibiidae</taxon>
        <taxon>Hypsibius</taxon>
    </lineage>
</organism>
<dbReference type="EMBL" id="MTYJ01000001">
    <property type="protein sequence ID" value="OQV26256.1"/>
    <property type="molecule type" value="Genomic_DNA"/>
</dbReference>
<protein>
    <submittedName>
        <fullName evidence="2">Uncharacterized protein</fullName>
    </submittedName>
</protein>
<feature type="region of interest" description="Disordered" evidence="1">
    <location>
        <begin position="78"/>
        <end position="104"/>
    </location>
</feature>
<keyword evidence="3" id="KW-1185">Reference proteome</keyword>
<accession>A0A1W0XFJ9</accession>
<dbReference type="AlphaFoldDB" id="A0A1W0XFJ9"/>
<gene>
    <name evidence="2" type="ORF">BV898_00374</name>
</gene>
<proteinExistence type="predicted"/>
<dbReference type="Proteomes" id="UP000192578">
    <property type="component" value="Unassembled WGS sequence"/>
</dbReference>
<comment type="caution">
    <text evidence="2">The sequence shown here is derived from an EMBL/GenBank/DDBJ whole genome shotgun (WGS) entry which is preliminary data.</text>
</comment>
<sequence>MAFIPIDLTIRIRLFVAPPSATPPEGTFAPQPGSLAKWPQATVTHNMYARPNDFNFQAQHPGMVLQPQQPYPVEADVVRETKRTATHHHRTAEDSATAKQEPKS</sequence>
<evidence type="ECO:0000256" key="1">
    <source>
        <dbReference type="SAM" id="MobiDB-lite"/>
    </source>
</evidence>
<reference evidence="3" key="1">
    <citation type="submission" date="2017-01" db="EMBL/GenBank/DDBJ databases">
        <title>Comparative genomics of anhydrobiosis in the tardigrade Hypsibius dujardini.</title>
        <authorList>
            <person name="Yoshida Y."/>
            <person name="Koutsovoulos G."/>
            <person name="Laetsch D."/>
            <person name="Stevens L."/>
            <person name="Kumar S."/>
            <person name="Horikawa D."/>
            <person name="Ishino K."/>
            <person name="Komine S."/>
            <person name="Tomita M."/>
            <person name="Blaxter M."/>
            <person name="Arakawa K."/>
        </authorList>
    </citation>
    <scope>NUCLEOTIDE SEQUENCE [LARGE SCALE GENOMIC DNA]</scope>
    <source>
        <strain evidence="3">Z151</strain>
    </source>
</reference>
<name>A0A1W0XFJ9_HYPEX</name>